<reference evidence="2" key="1">
    <citation type="journal article" date="2020" name="bioRxiv">
        <title>Integrative omics analysis of Pseudomonas aeruginosa virus PA5oct highlights the molecular complexity of jumbo phages.</title>
        <authorList>
            <person name="Lood C."/>
            <person name="Danis-Wlodarczyk K."/>
            <person name="Blasdel B.G."/>
            <person name="Jang H.B."/>
            <person name="Vandenheuvel D."/>
            <person name="Briers Y."/>
            <person name="Noben J.-P."/>
            <person name="van Noort V."/>
            <person name="Drulis-Kawa Z."/>
            <person name="Lavigne R."/>
        </authorList>
    </citation>
    <scope>NUCLEOTIDE SEQUENCE [LARGE SCALE GENOMIC DNA]</scope>
</reference>
<evidence type="ECO:0000313" key="1">
    <source>
        <dbReference type="EMBL" id="QCG76063.1"/>
    </source>
</evidence>
<name>A0A4Y5JXK6_9CAUD</name>
<dbReference type="SUPFAM" id="SSF53098">
    <property type="entry name" value="Ribonuclease H-like"/>
    <property type="match status" value="1"/>
</dbReference>
<sequence>MSSIYSKLKDIIIIDVEASGSYPIEIGFITSSGKIESNLIRRHHSWLSWDYRAERKVHKISKNMLSSHGISVRNACTWLNESLCGKTVYSDCAQNDNKWLRALFSAGNCGQNFRVLDTNNLMPQYPKRFYNEKFLEFKRKNYKLTQQHRVDSDVLVIKDSLLELAELEEFINEQFN</sequence>
<dbReference type="Proteomes" id="UP000316733">
    <property type="component" value="Segment"/>
</dbReference>
<dbReference type="Gene3D" id="3.30.420.10">
    <property type="entry name" value="Ribonuclease H-like superfamily/Ribonuclease H"/>
    <property type="match status" value="1"/>
</dbReference>
<protein>
    <recommendedName>
        <fullName evidence="3">Exonuclease</fullName>
    </recommendedName>
</protein>
<dbReference type="GO" id="GO:0003676">
    <property type="term" value="F:nucleic acid binding"/>
    <property type="evidence" value="ECO:0007669"/>
    <property type="project" value="InterPro"/>
</dbReference>
<accession>A0A4Y5JXK6</accession>
<organism evidence="1 2">
    <name type="scientific">Pseudomonas phage vB_PaeM_PA5oct</name>
    <dbReference type="NCBI Taxonomy" id="2163605"/>
    <lineage>
        <taxon>Viruses</taxon>
        <taxon>Duplodnaviria</taxon>
        <taxon>Heunggongvirae</taxon>
        <taxon>Uroviricota</taxon>
        <taxon>Caudoviricetes</taxon>
        <taxon>Arenbergviridae</taxon>
        <taxon>Wroclawvirus</taxon>
        <taxon>Wroclawvirus PA5oct</taxon>
    </lineage>
</organism>
<dbReference type="InterPro" id="IPR012337">
    <property type="entry name" value="RNaseH-like_sf"/>
</dbReference>
<proteinExistence type="predicted"/>
<dbReference type="InterPro" id="IPR036397">
    <property type="entry name" value="RNaseH_sf"/>
</dbReference>
<evidence type="ECO:0000313" key="2">
    <source>
        <dbReference type="Proteomes" id="UP000316733"/>
    </source>
</evidence>
<gene>
    <name evidence="1" type="ORF">EST35_0182</name>
</gene>
<evidence type="ECO:0008006" key="3">
    <source>
        <dbReference type="Google" id="ProtNLM"/>
    </source>
</evidence>
<dbReference type="EMBL" id="MK797984">
    <property type="protein sequence ID" value="QCG76063.1"/>
    <property type="molecule type" value="Genomic_DNA"/>
</dbReference>
<keyword evidence="2" id="KW-1185">Reference proteome</keyword>